<dbReference type="RefSeq" id="WP_268044216.1">
    <property type="nucleotide sequence ID" value="NZ_CP104064.1"/>
</dbReference>
<dbReference type="InterPro" id="IPR050834">
    <property type="entry name" value="Glycosyltransf_2"/>
</dbReference>
<dbReference type="InterPro" id="IPR001173">
    <property type="entry name" value="Glyco_trans_2-like"/>
</dbReference>
<dbReference type="PANTHER" id="PTHR43685:SF2">
    <property type="entry name" value="GLYCOSYLTRANSFERASE 2-LIKE DOMAIN-CONTAINING PROTEIN"/>
    <property type="match status" value="1"/>
</dbReference>
<dbReference type="Gene3D" id="3.90.550.10">
    <property type="entry name" value="Spore Coat Polysaccharide Biosynthesis Protein SpsA, Chain A"/>
    <property type="match status" value="1"/>
</dbReference>
<sequence>MSFVNGLTIAICTMHREDDLLKCIKSIFRQSVFFDNYSSELIVVDDGALTKEYLDKIERFSSGKCPFIYKKKAKKGLIHSRVEAIRAATYEVVLFLDDDVELEDGYLDCLLQTYSSDQEVVAVGGVNVLQKEGFLGRLIKQIAGLTSRNPGRLSFSGFGGSMSLWALQEETFTSEFLSGCNMSFRLGTIRNIAVPDWLEGYSLGEDLYFSRHASRHGKVLVNPLLRVKHYESPFSRQPSSHTAYSRITNHYNLLRMDHRRSVSKFKIALSGLFLLASSVGKPQILKGYLKGLLWAAVSGS</sequence>
<proteinExistence type="predicted"/>
<dbReference type="CDD" id="cd00761">
    <property type="entry name" value="Glyco_tranf_GTA_type"/>
    <property type="match status" value="1"/>
</dbReference>
<keyword evidence="3" id="KW-1185">Reference proteome</keyword>
<dbReference type="InterPro" id="IPR029044">
    <property type="entry name" value="Nucleotide-diphossugar_trans"/>
</dbReference>
<evidence type="ECO:0000259" key="1">
    <source>
        <dbReference type="Pfam" id="PF00535"/>
    </source>
</evidence>
<evidence type="ECO:0000313" key="2">
    <source>
        <dbReference type="EMBL" id="WAH36825.1"/>
    </source>
</evidence>
<dbReference type="GO" id="GO:0016757">
    <property type="term" value="F:glycosyltransferase activity"/>
    <property type="evidence" value="ECO:0007669"/>
    <property type="project" value="UniProtKB-KW"/>
</dbReference>
<evidence type="ECO:0000313" key="3">
    <source>
        <dbReference type="Proteomes" id="UP001164803"/>
    </source>
</evidence>
<organism evidence="2 3">
    <name type="scientific">Alicyclobacillus dauci</name>
    <dbReference type="NCBI Taxonomy" id="1475485"/>
    <lineage>
        <taxon>Bacteria</taxon>
        <taxon>Bacillati</taxon>
        <taxon>Bacillota</taxon>
        <taxon>Bacilli</taxon>
        <taxon>Bacillales</taxon>
        <taxon>Alicyclobacillaceae</taxon>
        <taxon>Alicyclobacillus</taxon>
    </lineage>
</organism>
<dbReference type="EC" id="2.4.-.-" evidence="2"/>
<feature type="domain" description="Glycosyltransferase 2-like" evidence="1">
    <location>
        <begin position="8"/>
        <end position="142"/>
    </location>
</feature>
<dbReference type="Proteomes" id="UP001164803">
    <property type="component" value="Chromosome"/>
</dbReference>
<protein>
    <submittedName>
        <fullName evidence="2">Glycosyltransferase</fullName>
        <ecNumber evidence="2">2.4.-.-</ecNumber>
    </submittedName>
</protein>
<dbReference type="Pfam" id="PF00535">
    <property type="entry name" value="Glycos_transf_2"/>
    <property type="match status" value="1"/>
</dbReference>
<name>A0ABY6Z1S0_9BACL</name>
<dbReference type="PANTHER" id="PTHR43685">
    <property type="entry name" value="GLYCOSYLTRANSFERASE"/>
    <property type="match status" value="1"/>
</dbReference>
<dbReference type="SUPFAM" id="SSF53448">
    <property type="entry name" value="Nucleotide-diphospho-sugar transferases"/>
    <property type="match status" value="1"/>
</dbReference>
<keyword evidence="2" id="KW-0808">Transferase</keyword>
<keyword evidence="2" id="KW-0328">Glycosyltransferase</keyword>
<accession>A0ABY6Z1S0</accession>
<dbReference type="EMBL" id="CP104064">
    <property type="protein sequence ID" value="WAH36825.1"/>
    <property type="molecule type" value="Genomic_DNA"/>
</dbReference>
<reference evidence="2" key="1">
    <citation type="submission" date="2022-08" db="EMBL/GenBank/DDBJ databases">
        <title>Alicyclobacillus dauci DSM2870, complete genome.</title>
        <authorList>
            <person name="Wang Q."/>
            <person name="Cai R."/>
            <person name="Wang Z."/>
        </authorList>
    </citation>
    <scope>NUCLEOTIDE SEQUENCE</scope>
    <source>
        <strain evidence="2">DSM 28700</strain>
    </source>
</reference>
<gene>
    <name evidence="2" type="ORF">NZD86_22085</name>
</gene>